<organism evidence="4 5">
    <name type="scientific">Rikenella microfusus</name>
    <dbReference type="NCBI Taxonomy" id="28139"/>
    <lineage>
        <taxon>Bacteria</taxon>
        <taxon>Pseudomonadati</taxon>
        <taxon>Bacteroidota</taxon>
        <taxon>Bacteroidia</taxon>
        <taxon>Bacteroidales</taxon>
        <taxon>Rikenellaceae</taxon>
        <taxon>Rikenella</taxon>
    </lineage>
</organism>
<dbReference type="STRING" id="880526.GCA_000427365_00126"/>
<dbReference type="GO" id="GO:0005829">
    <property type="term" value="C:cytosol"/>
    <property type="evidence" value="ECO:0007669"/>
    <property type="project" value="TreeGrafter"/>
</dbReference>
<keyword evidence="4" id="KW-0328">Glycosyltransferase</keyword>
<dbReference type="PANTHER" id="PTHR43340">
    <property type="entry name" value="HYPOXANTHINE-GUANINE PHOSPHORIBOSYLTRANSFERASE"/>
    <property type="match status" value="1"/>
</dbReference>
<dbReference type="GO" id="GO:0046100">
    <property type="term" value="P:hypoxanthine metabolic process"/>
    <property type="evidence" value="ECO:0007669"/>
    <property type="project" value="TreeGrafter"/>
</dbReference>
<dbReference type="GO" id="GO:0000287">
    <property type="term" value="F:magnesium ion binding"/>
    <property type="evidence" value="ECO:0007669"/>
    <property type="project" value="TreeGrafter"/>
</dbReference>
<keyword evidence="5" id="KW-1185">Reference proteome</keyword>
<gene>
    <name evidence="4" type="primary">hpt</name>
    <name evidence="4" type="ORF">NCTC11190_01435</name>
</gene>
<dbReference type="EMBL" id="UGVL01000001">
    <property type="protein sequence ID" value="SUE34214.1"/>
    <property type="molecule type" value="Genomic_DNA"/>
</dbReference>
<dbReference type="Pfam" id="PF00156">
    <property type="entry name" value="Pribosyltran"/>
    <property type="match status" value="1"/>
</dbReference>
<dbReference type="CDD" id="cd06223">
    <property type="entry name" value="PRTases_typeI"/>
    <property type="match status" value="1"/>
</dbReference>
<dbReference type="RefSeq" id="WP_027290058.1">
    <property type="nucleotide sequence ID" value="NZ_UGVL01000001.1"/>
</dbReference>
<dbReference type="InterPro" id="IPR029057">
    <property type="entry name" value="PRTase-like"/>
</dbReference>
<feature type="domain" description="Phosphoribosyltransferase" evidence="3">
    <location>
        <begin position="20"/>
        <end position="172"/>
    </location>
</feature>
<dbReference type="InterPro" id="IPR000836">
    <property type="entry name" value="PRTase_dom"/>
</dbReference>
<name>A0A379MR68_9BACT</name>
<evidence type="ECO:0000313" key="5">
    <source>
        <dbReference type="Proteomes" id="UP000255233"/>
    </source>
</evidence>
<dbReference type="EC" id="2.4.2.8" evidence="4"/>
<dbReference type="GO" id="GO:0006178">
    <property type="term" value="P:guanine salvage"/>
    <property type="evidence" value="ECO:0007669"/>
    <property type="project" value="TreeGrafter"/>
</dbReference>
<proteinExistence type="predicted"/>
<dbReference type="PANTHER" id="PTHR43340:SF1">
    <property type="entry name" value="HYPOXANTHINE PHOSPHORIBOSYLTRANSFERASE"/>
    <property type="match status" value="1"/>
</dbReference>
<dbReference type="AlphaFoldDB" id="A0A379MR68"/>
<evidence type="ECO:0000256" key="2">
    <source>
        <dbReference type="ARBA" id="ARBA00049402"/>
    </source>
</evidence>
<evidence type="ECO:0000259" key="3">
    <source>
        <dbReference type="Pfam" id="PF00156"/>
    </source>
</evidence>
<dbReference type="GO" id="GO:0052657">
    <property type="term" value="F:guanine phosphoribosyltransferase activity"/>
    <property type="evidence" value="ECO:0007669"/>
    <property type="project" value="RHEA"/>
</dbReference>
<evidence type="ECO:0000256" key="1">
    <source>
        <dbReference type="ARBA" id="ARBA00048811"/>
    </source>
</evidence>
<dbReference type="Gene3D" id="3.40.50.2020">
    <property type="match status" value="1"/>
</dbReference>
<dbReference type="GO" id="GO:0032263">
    <property type="term" value="P:GMP salvage"/>
    <property type="evidence" value="ECO:0007669"/>
    <property type="project" value="TreeGrafter"/>
</dbReference>
<dbReference type="GO" id="GO:0004422">
    <property type="term" value="F:hypoxanthine phosphoribosyltransferase activity"/>
    <property type="evidence" value="ECO:0007669"/>
    <property type="project" value="TreeGrafter"/>
</dbReference>
<reference evidence="4 5" key="1">
    <citation type="submission" date="2018-06" db="EMBL/GenBank/DDBJ databases">
        <authorList>
            <consortium name="Pathogen Informatics"/>
            <person name="Doyle S."/>
        </authorList>
    </citation>
    <scope>NUCLEOTIDE SEQUENCE [LARGE SCALE GENOMIC DNA]</scope>
    <source>
        <strain evidence="4 5">NCTC11190</strain>
    </source>
</reference>
<comment type="catalytic activity">
    <reaction evidence="2">
        <text>IMP + diphosphate = hypoxanthine + 5-phospho-alpha-D-ribose 1-diphosphate</text>
        <dbReference type="Rhea" id="RHEA:17973"/>
        <dbReference type="ChEBI" id="CHEBI:17368"/>
        <dbReference type="ChEBI" id="CHEBI:33019"/>
        <dbReference type="ChEBI" id="CHEBI:58017"/>
        <dbReference type="ChEBI" id="CHEBI:58053"/>
        <dbReference type="EC" id="2.4.2.8"/>
    </reaction>
    <physiologicalReaction direction="right-to-left" evidence="2">
        <dbReference type="Rhea" id="RHEA:17975"/>
    </physiologicalReaction>
</comment>
<dbReference type="Proteomes" id="UP000255233">
    <property type="component" value="Unassembled WGS sequence"/>
</dbReference>
<evidence type="ECO:0000313" key="4">
    <source>
        <dbReference type="EMBL" id="SUE34214.1"/>
    </source>
</evidence>
<protein>
    <submittedName>
        <fullName evidence="4">Hypoxanthine phosphoribosyltransferase</fullName>
        <ecNumber evidence="4">2.4.2.8</ecNumber>
    </submittedName>
</protein>
<comment type="catalytic activity">
    <reaction evidence="1">
        <text>GMP + diphosphate = guanine + 5-phospho-alpha-D-ribose 1-diphosphate</text>
        <dbReference type="Rhea" id="RHEA:25424"/>
        <dbReference type="ChEBI" id="CHEBI:16235"/>
        <dbReference type="ChEBI" id="CHEBI:33019"/>
        <dbReference type="ChEBI" id="CHEBI:58017"/>
        <dbReference type="ChEBI" id="CHEBI:58115"/>
        <dbReference type="EC" id="2.4.2.8"/>
    </reaction>
    <physiologicalReaction direction="right-to-left" evidence="1">
        <dbReference type="Rhea" id="RHEA:25426"/>
    </physiologicalReaction>
</comment>
<sequence>MEPTLTIRDRRFRLHTPEAAIHAAISKVAETINRDYAEAERPLLLVTLNGAFVFAGELFRQLDGPFEVAFVKLSSYGSGVTSSGNVTVDIPPTTDIRGRDVIIAEDVVDTGNTVHELHAMLTACGARSIRVATLLLKPETYYNRPERPDPLPVDYVALESEPVFIIGYGMDYDGLGRNLGALYAVCDE</sequence>
<dbReference type="SUPFAM" id="SSF53271">
    <property type="entry name" value="PRTase-like"/>
    <property type="match status" value="1"/>
</dbReference>
<keyword evidence="4" id="KW-0808">Transferase</keyword>
<dbReference type="GO" id="GO:0032264">
    <property type="term" value="P:IMP salvage"/>
    <property type="evidence" value="ECO:0007669"/>
    <property type="project" value="TreeGrafter"/>
</dbReference>
<accession>A0A379MR68</accession>
<dbReference type="InterPro" id="IPR050408">
    <property type="entry name" value="HGPRT"/>
</dbReference>